<organism evidence="1 2">
    <name type="scientific">Leucogyrophana mollusca</name>
    <dbReference type="NCBI Taxonomy" id="85980"/>
    <lineage>
        <taxon>Eukaryota</taxon>
        <taxon>Fungi</taxon>
        <taxon>Dikarya</taxon>
        <taxon>Basidiomycota</taxon>
        <taxon>Agaricomycotina</taxon>
        <taxon>Agaricomycetes</taxon>
        <taxon>Agaricomycetidae</taxon>
        <taxon>Boletales</taxon>
        <taxon>Boletales incertae sedis</taxon>
        <taxon>Leucogyrophana</taxon>
    </lineage>
</organism>
<comment type="caution">
    <text evidence="1">The sequence shown here is derived from an EMBL/GenBank/DDBJ whole genome shotgun (WGS) entry which is preliminary data.</text>
</comment>
<accession>A0ACB8C0B6</accession>
<reference evidence="1" key="1">
    <citation type="journal article" date="2021" name="New Phytol.">
        <title>Evolutionary innovations through gain and loss of genes in the ectomycorrhizal Boletales.</title>
        <authorList>
            <person name="Wu G."/>
            <person name="Miyauchi S."/>
            <person name="Morin E."/>
            <person name="Kuo A."/>
            <person name="Drula E."/>
            <person name="Varga T."/>
            <person name="Kohler A."/>
            <person name="Feng B."/>
            <person name="Cao Y."/>
            <person name="Lipzen A."/>
            <person name="Daum C."/>
            <person name="Hundley H."/>
            <person name="Pangilinan J."/>
            <person name="Johnson J."/>
            <person name="Barry K."/>
            <person name="LaButti K."/>
            <person name="Ng V."/>
            <person name="Ahrendt S."/>
            <person name="Min B."/>
            <person name="Choi I.G."/>
            <person name="Park H."/>
            <person name="Plett J.M."/>
            <person name="Magnuson J."/>
            <person name="Spatafora J.W."/>
            <person name="Nagy L.G."/>
            <person name="Henrissat B."/>
            <person name="Grigoriev I.V."/>
            <person name="Yang Z.L."/>
            <person name="Xu J."/>
            <person name="Martin F.M."/>
        </authorList>
    </citation>
    <scope>NUCLEOTIDE SEQUENCE</scope>
    <source>
        <strain evidence="1">KUC20120723A-06</strain>
    </source>
</reference>
<name>A0ACB8C0B6_9AGAM</name>
<dbReference type="EMBL" id="MU266332">
    <property type="protein sequence ID" value="KAH7930443.1"/>
    <property type="molecule type" value="Genomic_DNA"/>
</dbReference>
<keyword evidence="2" id="KW-1185">Reference proteome</keyword>
<proteinExistence type="predicted"/>
<gene>
    <name evidence="1" type="ORF">BV22DRAFT_1028412</name>
</gene>
<protein>
    <submittedName>
        <fullName evidence="1">Uncharacterized protein</fullName>
    </submittedName>
</protein>
<dbReference type="Proteomes" id="UP000790709">
    <property type="component" value="Unassembled WGS sequence"/>
</dbReference>
<evidence type="ECO:0000313" key="1">
    <source>
        <dbReference type="EMBL" id="KAH7930443.1"/>
    </source>
</evidence>
<sequence length="108" mass="11571">MPREYTVQPVAPEGGWIQPQLSPFPPPAAAPPAASATSLQGSANNPQPADPDRSLFYLCQFQMGGICERHSDNGALHLGRLSPRNAGWESSETCTMHSFGVPLVLFPL</sequence>
<evidence type="ECO:0000313" key="2">
    <source>
        <dbReference type="Proteomes" id="UP000790709"/>
    </source>
</evidence>